<dbReference type="GO" id="GO:0000981">
    <property type="term" value="F:DNA-binding transcription factor activity, RNA polymerase II-specific"/>
    <property type="evidence" value="ECO:0007669"/>
    <property type="project" value="TreeGrafter"/>
</dbReference>
<gene>
    <name evidence="3" type="ORF">TRFO_38113</name>
</gene>
<evidence type="ECO:0000313" key="4">
    <source>
        <dbReference type="Proteomes" id="UP000179807"/>
    </source>
</evidence>
<comment type="caution">
    <text evidence="3">The sequence shown here is derived from an EMBL/GenBank/DDBJ whole genome shotgun (WGS) entry which is preliminary data.</text>
</comment>
<dbReference type="EMBL" id="MLAK01001224">
    <property type="protein sequence ID" value="OHS95758.1"/>
    <property type="molecule type" value="Genomic_DNA"/>
</dbReference>
<evidence type="ECO:0000259" key="2">
    <source>
        <dbReference type="PROSITE" id="PS51294"/>
    </source>
</evidence>
<dbReference type="GO" id="GO:0005634">
    <property type="term" value="C:nucleus"/>
    <property type="evidence" value="ECO:0007669"/>
    <property type="project" value="TreeGrafter"/>
</dbReference>
<evidence type="ECO:0008006" key="5">
    <source>
        <dbReference type="Google" id="ProtNLM"/>
    </source>
</evidence>
<dbReference type="Proteomes" id="UP000179807">
    <property type="component" value="Unassembled WGS sequence"/>
</dbReference>
<dbReference type="AlphaFoldDB" id="A0A1J4J998"/>
<feature type="domain" description="Myb-like" evidence="1">
    <location>
        <begin position="86"/>
        <end position="136"/>
    </location>
</feature>
<organism evidence="3 4">
    <name type="scientific">Tritrichomonas foetus</name>
    <dbReference type="NCBI Taxonomy" id="1144522"/>
    <lineage>
        <taxon>Eukaryota</taxon>
        <taxon>Metamonada</taxon>
        <taxon>Parabasalia</taxon>
        <taxon>Tritrichomonadida</taxon>
        <taxon>Tritrichomonadidae</taxon>
        <taxon>Tritrichomonas</taxon>
    </lineage>
</organism>
<accession>A0A1J4J998</accession>
<feature type="domain" description="HTH myb-type" evidence="2">
    <location>
        <begin position="34"/>
        <end position="85"/>
    </location>
</feature>
<name>A0A1J4J998_9EUKA</name>
<dbReference type="Gene3D" id="1.10.10.60">
    <property type="entry name" value="Homeodomain-like"/>
    <property type="match status" value="2"/>
</dbReference>
<reference evidence="3" key="1">
    <citation type="submission" date="2016-10" db="EMBL/GenBank/DDBJ databases">
        <authorList>
            <person name="Benchimol M."/>
            <person name="Almeida L.G."/>
            <person name="Vasconcelos A.T."/>
            <person name="Perreira-Neves A."/>
            <person name="Rosa I.A."/>
            <person name="Tasca T."/>
            <person name="Bogo M.R."/>
            <person name="de Souza W."/>
        </authorList>
    </citation>
    <scope>NUCLEOTIDE SEQUENCE [LARGE SCALE GENOMIC DNA]</scope>
    <source>
        <strain evidence="3">K</strain>
    </source>
</reference>
<dbReference type="PANTHER" id="PTHR45614:SF69">
    <property type="entry name" value="CHROMOSOME UNDETERMINED SCAFFOLD_38, WHOLE GENOME SHOTGUN SEQUENCE"/>
    <property type="match status" value="1"/>
</dbReference>
<dbReference type="PROSITE" id="PS51294">
    <property type="entry name" value="HTH_MYB"/>
    <property type="match status" value="2"/>
</dbReference>
<dbReference type="GO" id="GO:0000978">
    <property type="term" value="F:RNA polymerase II cis-regulatory region sequence-specific DNA binding"/>
    <property type="evidence" value="ECO:0007669"/>
    <property type="project" value="TreeGrafter"/>
</dbReference>
<dbReference type="InterPro" id="IPR050560">
    <property type="entry name" value="MYB_TF"/>
</dbReference>
<dbReference type="PROSITE" id="PS50090">
    <property type="entry name" value="MYB_LIKE"/>
    <property type="match status" value="2"/>
</dbReference>
<dbReference type="PANTHER" id="PTHR45614">
    <property type="entry name" value="MYB PROTEIN-RELATED"/>
    <property type="match status" value="1"/>
</dbReference>
<dbReference type="InterPro" id="IPR009057">
    <property type="entry name" value="Homeodomain-like_sf"/>
</dbReference>
<proteinExistence type="predicted"/>
<sequence length="358" mass="41554">MQSQLEMIHNNRNMKEQLSFPPHLAIQKFKEKPKARMHRTLFTEEEDRLLSLIMETQPFHNWTEVSKHFTNRNARQCRDRWTNYLNQDINNGPWSPEEDQMLATLYNQYGPKWATISKFFDKRRENNVKNRWYSDLRSSIIVLENGNARFQGHPIINCHTGKRSSANSSSKKQNRVQVNQKNITPLTSPLNQMNNNMNGFIQMNMANPPMSNVICVNTFDNFCPNYPMNCMNRCINSIPEVLPNVVATASDVILNSCNVSSCEYSSESSDCADSENDNENCSEEEAFSESETDAECESKVTENADSIHDVDVHKKNEVETIETQFDNSLFEIWNSDEDELFYQEVNLCRVNEKTISIW</sequence>
<dbReference type="SUPFAM" id="SSF46689">
    <property type="entry name" value="Homeodomain-like"/>
    <property type="match status" value="1"/>
</dbReference>
<dbReference type="SMART" id="SM00717">
    <property type="entry name" value="SANT"/>
    <property type="match status" value="2"/>
</dbReference>
<protein>
    <recommendedName>
        <fullName evidence="5">Myb-like DNA-binding domain containing protein</fullName>
    </recommendedName>
</protein>
<evidence type="ECO:0000259" key="1">
    <source>
        <dbReference type="PROSITE" id="PS50090"/>
    </source>
</evidence>
<feature type="domain" description="Myb-like" evidence="1">
    <location>
        <begin position="34"/>
        <end position="85"/>
    </location>
</feature>
<dbReference type="InterPro" id="IPR017930">
    <property type="entry name" value="Myb_dom"/>
</dbReference>
<dbReference type="CDD" id="cd00167">
    <property type="entry name" value="SANT"/>
    <property type="match status" value="2"/>
</dbReference>
<dbReference type="InterPro" id="IPR001005">
    <property type="entry name" value="SANT/Myb"/>
</dbReference>
<feature type="domain" description="HTH myb-type" evidence="2">
    <location>
        <begin position="86"/>
        <end position="140"/>
    </location>
</feature>
<dbReference type="VEuPathDB" id="TrichDB:TRFO_38113"/>
<keyword evidence="4" id="KW-1185">Reference proteome</keyword>
<dbReference type="RefSeq" id="XP_068348895.1">
    <property type="nucleotide sequence ID" value="XM_068511851.1"/>
</dbReference>
<evidence type="ECO:0000313" key="3">
    <source>
        <dbReference type="EMBL" id="OHS95758.1"/>
    </source>
</evidence>
<dbReference type="Pfam" id="PF13921">
    <property type="entry name" value="Myb_DNA-bind_6"/>
    <property type="match status" value="1"/>
</dbReference>
<dbReference type="GeneID" id="94846555"/>